<comment type="caution">
    <text evidence="10">The sequence shown here is derived from an EMBL/GenBank/DDBJ whole genome shotgun (WGS) entry which is preliminary data.</text>
</comment>
<dbReference type="GO" id="GO:0005886">
    <property type="term" value="C:plasma membrane"/>
    <property type="evidence" value="ECO:0007669"/>
    <property type="project" value="UniProtKB-SubCell"/>
</dbReference>
<keyword evidence="4 10" id="KW-0808">Transferase</keyword>
<evidence type="ECO:0000256" key="1">
    <source>
        <dbReference type="ARBA" id="ARBA00004651"/>
    </source>
</evidence>
<dbReference type="Proteomes" id="UP000034215">
    <property type="component" value="Unassembled WGS sequence"/>
</dbReference>
<evidence type="ECO:0000259" key="9">
    <source>
        <dbReference type="Pfam" id="PF13231"/>
    </source>
</evidence>
<gene>
    <name evidence="10" type="ORF">UT76_C0040G0002</name>
</gene>
<keyword evidence="7 8" id="KW-0472">Membrane</keyword>
<feature type="transmembrane region" description="Helical" evidence="8">
    <location>
        <begin position="217"/>
        <end position="234"/>
    </location>
</feature>
<sequence length="537" mass="62051">MAPIRIGRTHPALNLFTRGFAESVITLKLSMKKILYPVILGLIISLAFFLRIYKVTSIPPALNWDEVSIGYNAYSILKTGRDEWGVAFPLNFKSYGEYKLPAQIYASIPAIAIFGLNGFGVRITPVIYGILTVLLLYLLVQEAFRKKEISLMSAFLLAVSPWHIQLTRASFESSFALFWIVMGIWLFLKGLKNPKWLTFSMIPFAISVYTYNSARAFVPLFLFSLVIIYWKYFWKVKKWFIAAGLLFTVLMLPLAQMVISGEAAARYKLVSITDEKGLIPRIDERRNNSKLPAIATKLIHNRYTPFILMGIYFLIKKKDPNLKILAPWLFLAFVPVAMTNDSIPNALRTLNATPVYQILTALGIYYSYKFIKSRKVFYLLIGLSALLFLLNLGVYLTNLFGYYPERYSKDWQYGNKEVVEYIKTNQDKYDLITYSRHYGEPHMFTLFYLNYDPARFQDSANLNRFETFDWVRVLQFDKYYFPDLGDTGTKYQDVVNINPGKKILFIGRPEDFPGELPRLKTIDFLNGERAFDIVESK</sequence>
<evidence type="ECO:0000256" key="7">
    <source>
        <dbReference type="ARBA" id="ARBA00023136"/>
    </source>
</evidence>
<feature type="domain" description="Glycosyltransferase RgtA/B/C/D-like" evidence="9">
    <location>
        <begin position="111"/>
        <end position="253"/>
    </location>
</feature>
<feature type="transmembrane region" description="Helical" evidence="8">
    <location>
        <begin position="298"/>
        <end position="315"/>
    </location>
</feature>
<evidence type="ECO:0000313" key="10">
    <source>
        <dbReference type="EMBL" id="KKR40687.1"/>
    </source>
</evidence>
<dbReference type="GO" id="GO:0010041">
    <property type="term" value="P:response to iron(III) ion"/>
    <property type="evidence" value="ECO:0007669"/>
    <property type="project" value="TreeGrafter"/>
</dbReference>
<dbReference type="InterPro" id="IPR038731">
    <property type="entry name" value="RgtA/B/C-like"/>
</dbReference>
<dbReference type="GO" id="GO:0009103">
    <property type="term" value="P:lipopolysaccharide biosynthetic process"/>
    <property type="evidence" value="ECO:0007669"/>
    <property type="project" value="UniProtKB-ARBA"/>
</dbReference>
<feature type="transmembrane region" description="Helical" evidence="8">
    <location>
        <begin position="119"/>
        <end position="140"/>
    </location>
</feature>
<comment type="subcellular location">
    <subcellularLocation>
        <location evidence="1">Cell membrane</location>
        <topology evidence="1">Multi-pass membrane protein</topology>
    </subcellularLocation>
</comment>
<dbReference type="AlphaFoldDB" id="A0A0G0TS58"/>
<dbReference type="PANTHER" id="PTHR33908">
    <property type="entry name" value="MANNOSYLTRANSFERASE YKCB-RELATED"/>
    <property type="match status" value="1"/>
</dbReference>
<evidence type="ECO:0000256" key="4">
    <source>
        <dbReference type="ARBA" id="ARBA00022679"/>
    </source>
</evidence>
<feature type="transmembrane region" description="Helical" evidence="8">
    <location>
        <begin position="239"/>
        <end position="259"/>
    </location>
</feature>
<dbReference type="PANTHER" id="PTHR33908:SF3">
    <property type="entry name" value="UNDECAPRENYL PHOSPHATE-ALPHA-4-AMINO-4-DEOXY-L-ARABINOSE ARABINOSYL TRANSFERASE"/>
    <property type="match status" value="1"/>
</dbReference>
<feature type="transmembrane region" description="Helical" evidence="8">
    <location>
        <begin position="322"/>
        <end position="338"/>
    </location>
</feature>
<dbReference type="GO" id="GO:0016763">
    <property type="term" value="F:pentosyltransferase activity"/>
    <property type="evidence" value="ECO:0007669"/>
    <property type="project" value="TreeGrafter"/>
</dbReference>
<proteinExistence type="predicted"/>
<accession>A0A0G0TS58</accession>
<dbReference type="EMBL" id="LBYA01000040">
    <property type="protein sequence ID" value="KKR40687.1"/>
    <property type="molecule type" value="Genomic_DNA"/>
</dbReference>
<dbReference type="InterPro" id="IPR050297">
    <property type="entry name" value="LipidA_mod_glycosyltrf_83"/>
</dbReference>
<keyword evidence="3" id="KW-0328">Glycosyltransferase</keyword>
<keyword evidence="2" id="KW-1003">Cell membrane</keyword>
<keyword evidence="6 8" id="KW-1133">Transmembrane helix</keyword>
<keyword evidence="5 8" id="KW-0812">Transmembrane</keyword>
<evidence type="ECO:0000256" key="8">
    <source>
        <dbReference type="SAM" id="Phobius"/>
    </source>
</evidence>
<evidence type="ECO:0000256" key="6">
    <source>
        <dbReference type="ARBA" id="ARBA00022989"/>
    </source>
</evidence>
<dbReference type="Pfam" id="PF13231">
    <property type="entry name" value="PMT_2"/>
    <property type="match status" value="1"/>
</dbReference>
<organism evidence="10 11">
    <name type="scientific">Candidatus Woesebacteria bacterium GW2011_GWB1_40_12</name>
    <dbReference type="NCBI Taxonomy" id="1618576"/>
    <lineage>
        <taxon>Bacteria</taxon>
        <taxon>Candidatus Woeseibacteriota</taxon>
    </lineage>
</organism>
<evidence type="ECO:0000256" key="2">
    <source>
        <dbReference type="ARBA" id="ARBA00022475"/>
    </source>
</evidence>
<feature type="transmembrane region" description="Helical" evidence="8">
    <location>
        <begin position="350"/>
        <end position="368"/>
    </location>
</feature>
<reference evidence="10 11" key="1">
    <citation type="journal article" date="2015" name="Nature">
        <title>rRNA introns, odd ribosomes, and small enigmatic genomes across a large radiation of phyla.</title>
        <authorList>
            <person name="Brown C.T."/>
            <person name="Hug L.A."/>
            <person name="Thomas B.C."/>
            <person name="Sharon I."/>
            <person name="Castelle C.J."/>
            <person name="Singh A."/>
            <person name="Wilkins M.J."/>
            <person name="Williams K.H."/>
            <person name="Banfield J.F."/>
        </authorList>
    </citation>
    <scope>NUCLEOTIDE SEQUENCE [LARGE SCALE GENOMIC DNA]</scope>
</reference>
<evidence type="ECO:0000313" key="11">
    <source>
        <dbReference type="Proteomes" id="UP000034215"/>
    </source>
</evidence>
<feature type="transmembrane region" description="Helical" evidence="8">
    <location>
        <begin position="34"/>
        <end position="53"/>
    </location>
</feature>
<feature type="transmembrane region" description="Helical" evidence="8">
    <location>
        <begin position="377"/>
        <end position="396"/>
    </location>
</feature>
<evidence type="ECO:0000256" key="3">
    <source>
        <dbReference type="ARBA" id="ARBA00022676"/>
    </source>
</evidence>
<feature type="transmembrane region" description="Helical" evidence="8">
    <location>
        <begin position="171"/>
        <end position="188"/>
    </location>
</feature>
<name>A0A0G0TS58_9BACT</name>
<protein>
    <submittedName>
        <fullName evidence="10">Glycosyl transferase family 39</fullName>
    </submittedName>
</protein>
<evidence type="ECO:0000256" key="5">
    <source>
        <dbReference type="ARBA" id="ARBA00022692"/>
    </source>
</evidence>